<comment type="caution">
    <text evidence="1">The sequence shown here is derived from an EMBL/GenBank/DDBJ whole genome shotgun (WGS) entry which is preliminary data.</text>
</comment>
<organism evidence="1 2">
    <name type="scientific">Colwellia marinimaniae</name>
    <dbReference type="NCBI Taxonomy" id="1513592"/>
    <lineage>
        <taxon>Bacteria</taxon>
        <taxon>Pseudomonadati</taxon>
        <taxon>Pseudomonadota</taxon>
        <taxon>Gammaproteobacteria</taxon>
        <taxon>Alteromonadales</taxon>
        <taxon>Colwelliaceae</taxon>
        <taxon>Colwellia</taxon>
    </lineage>
</organism>
<sequence length="171" mass="19649">MNDNNSNQIVMSCECCGSDQVTLDCIDSKFEYKHGRKIVILEVQLPVYSCSECEFEYTAQEAEQIKHNAICKYLDILLPSEVQDIRKKHKLSVKDFSNLTGFGSASITRWESGLLHQSKSNDVLLRLLSDEKIMNRLFSDIRTNISSQPTPKFYYIQLVPTLVEKSRSFQL</sequence>
<evidence type="ECO:0008006" key="3">
    <source>
        <dbReference type="Google" id="ProtNLM"/>
    </source>
</evidence>
<dbReference type="EMBL" id="BDQM01000003">
    <property type="protein sequence ID" value="GAW94958.1"/>
    <property type="molecule type" value="Genomic_DNA"/>
</dbReference>
<gene>
    <name evidence="1" type="ORF">MTCD1_00557</name>
</gene>
<dbReference type="InterPro" id="IPR022452">
    <property type="entry name" value="MqsA"/>
</dbReference>
<keyword evidence="2" id="KW-1185">Reference proteome</keyword>
<evidence type="ECO:0000313" key="2">
    <source>
        <dbReference type="Proteomes" id="UP000197068"/>
    </source>
</evidence>
<dbReference type="Gene3D" id="1.10.260.40">
    <property type="entry name" value="lambda repressor-like DNA-binding domains"/>
    <property type="match status" value="1"/>
</dbReference>
<dbReference type="NCBIfam" id="TIGR03830">
    <property type="entry name" value="CxxCG_CxxCG_HTH"/>
    <property type="match status" value="1"/>
</dbReference>
<protein>
    <recommendedName>
        <fullName evidence="3">HTH cro/C1-type domain-containing protein</fullName>
    </recommendedName>
</protein>
<dbReference type="InterPro" id="IPR001387">
    <property type="entry name" value="Cro/C1-type_HTH"/>
</dbReference>
<dbReference type="Proteomes" id="UP000197068">
    <property type="component" value="Unassembled WGS sequence"/>
</dbReference>
<dbReference type="RefSeq" id="WP_057179202.1">
    <property type="nucleotide sequence ID" value="NZ_BDQM01000003.1"/>
</dbReference>
<dbReference type="CDD" id="cd00093">
    <property type="entry name" value="HTH_XRE"/>
    <property type="match status" value="1"/>
</dbReference>
<dbReference type="InterPro" id="IPR010982">
    <property type="entry name" value="Lambda_DNA-bd_dom_sf"/>
</dbReference>
<dbReference type="Pfam" id="PF15731">
    <property type="entry name" value="MqsA_antitoxin"/>
    <property type="match status" value="1"/>
</dbReference>
<accession>A0ABQ0MRJ2</accession>
<dbReference type="InterPro" id="IPR032758">
    <property type="entry name" value="MqsA/HigA-2"/>
</dbReference>
<proteinExistence type="predicted"/>
<name>A0ABQ0MRJ2_9GAMM</name>
<evidence type="ECO:0000313" key="1">
    <source>
        <dbReference type="EMBL" id="GAW94958.1"/>
    </source>
</evidence>
<reference evidence="1 2" key="1">
    <citation type="submission" date="2017-06" db="EMBL/GenBank/DDBJ databases">
        <title>Whole Genome Sequences of Colwellia marinimaniae MTCD1.</title>
        <authorList>
            <person name="Kusumoto H."/>
            <person name="Inoue M."/>
            <person name="Tanikawa K."/>
            <person name="Maeji H."/>
            <person name="Cameron J.H."/>
            <person name="Bartlett D.H."/>
        </authorList>
    </citation>
    <scope>NUCLEOTIDE SEQUENCE [LARGE SCALE GENOMIC DNA]</scope>
    <source>
        <strain evidence="1 2">MTCD1</strain>
    </source>
</reference>